<sequence length="51" mass="5970">MSMHRTRDEWRAIIEEQRRSVLVSDKLNFVTSTILRAPLSPMLNSVFRPLA</sequence>
<dbReference type="Proteomes" id="UP000245838">
    <property type="component" value="Plasmid psg1"/>
</dbReference>
<accession>A0A193QP30</accession>
<geneLocation type="plasmid" evidence="2">
    <name>psg1</name>
</geneLocation>
<dbReference type="EMBL" id="LN854558">
    <property type="protein sequence ID" value="CRL46858.1"/>
    <property type="molecule type" value="Genomic_DNA"/>
</dbReference>
<name>A0A193QP30_SODGM</name>
<protein>
    <submittedName>
        <fullName evidence="1">Uncharacterized protein</fullName>
    </submittedName>
</protein>
<reference evidence="2" key="1">
    <citation type="submission" date="2015-05" db="EMBL/GenBank/DDBJ databases">
        <authorList>
            <person name="Goodhead I."/>
        </authorList>
    </citation>
    <scope>NUCLEOTIDE SEQUENCE [LARGE SCALE GENOMIC DNA]</scope>
    <source>
        <strain evidence="2">morsitans</strain>
        <plasmid evidence="2">psg1</plasmid>
    </source>
</reference>
<evidence type="ECO:0000313" key="2">
    <source>
        <dbReference type="Proteomes" id="UP000245838"/>
    </source>
</evidence>
<dbReference type="RefSeq" id="WP_011279181.1">
    <property type="nucleotide sequence ID" value="NC_007713.1"/>
</dbReference>
<evidence type="ECO:0000313" key="1">
    <source>
        <dbReference type="EMBL" id="CRL46858.1"/>
    </source>
</evidence>
<gene>
    <name evidence="1" type="ORF">SGGMMB4_05824</name>
</gene>
<dbReference type="AlphaFoldDB" id="A0A193QP30"/>
<proteinExistence type="predicted"/>
<organism evidence="1 2">
    <name type="scientific">Sodalis glossinidius (strain morsitans)</name>
    <dbReference type="NCBI Taxonomy" id="343509"/>
    <lineage>
        <taxon>Bacteria</taxon>
        <taxon>Pseudomonadati</taxon>
        <taxon>Pseudomonadota</taxon>
        <taxon>Gammaproteobacteria</taxon>
        <taxon>Enterobacterales</taxon>
        <taxon>Bruguierivoracaceae</taxon>
        <taxon>Sodalis</taxon>
    </lineage>
</organism>